<name>A0A517PY84_9PLAN</name>
<dbReference type="SMART" id="SM00959">
    <property type="entry name" value="Rho_N"/>
    <property type="match status" value="1"/>
</dbReference>
<dbReference type="SUPFAM" id="SSF68912">
    <property type="entry name" value="Rho N-terminal domain-like"/>
    <property type="match status" value="1"/>
</dbReference>
<dbReference type="GO" id="GO:0006353">
    <property type="term" value="P:DNA-templated transcription termination"/>
    <property type="evidence" value="ECO:0007669"/>
    <property type="project" value="InterPro"/>
</dbReference>
<protein>
    <recommendedName>
        <fullName evidence="1">Rho termination factor-like N-terminal domain-containing protein</fullName>
    </recommendedName>
</protein>
<dbReference type="Proteomes" id="UP000320421">
    <property type="component" value="Chromosome"/>
</dbReference>
<dbReference type="RefSeq" id="WP_197996874.1">
    <property type="nucleotide sequence ID" value="NZ_CP036266.1"/>
</dbReference>
<evidence type="ECO:0000313" key="2">
    <source>
        <dbReference type="EMBL" id="QDT24348.1"/>
    </source>
</evidence>
<gene>
    <name evidence="2" type="ORF">HG66A1_61800</name>
</gene>
<evidence type="ECO:0000259" key="1">
    <source>
        <dbReference type="SMART" id="SM00959"/>
    </source>
</evidence>
<dbReference type="InterPro" id="IPR036269">
    <property type="entry name" value="Rho_N_sf"/>
</dbReference>
<sequence length="269" mass="30933">MTTRKTCPDCGVAVGKPHINECDIERCSVCGKQQITCDCEGHDPDLSAWRGEWPPDVGKSNADYWITAIYERRRREVAQYEVSPPESPWTEGVEQDVIYPQDCYLRALKYSTDVRRYGKSHRLVHGETLLAFGGHAWVELPNGLVFDGVYQRFYRREDYYGEMARATPWYIYEPDAAVRLDSYLQTSIAKWWITLGLPMISNKSPIYINEEYVCELLQKYYAKSSEDVLKTMLTYALRDVASGCGIDGARRMKKKDIISAILQRQHSTA</sequence>
<proteinExistence type="predicted"/>
<dbReference type="InterPro" id="IPR011112">
    <property type="entry name" value="Rho-like_N"/>
</dbReference>
<dbReference type="Pfam" id="PF07498">
    <property type="entry name" value="Rho_N"/>
    <property type="match status" value="1"/>
</dbReference>
<keyword evidence="3" id="KW-1185">Reference proteome</keyword>
<evidence type="ECO:0000313" key="3">
    <source>
        <dbReference type="Proteomes" id="UP000320421"/>
    </source>
</evidence>
<organism evidence="2 3">
    <name type="scientific">Gimesia chilikensis</name>
    <dbReference type="NCBI Taxonomy" id="2605989"/>
    <lineage>
        <taxon>Bacteria</taxon>
        <taxon>Pseudomonadati</taxon>
        <taxon>Planctomycetota</taxon>
        <taxon>Planctomycetia</taxon>
        <taxon>Planctomycetales</taxon>
        <taxon>Planctomycetaceae</taxon>
        <taxon>Gimesia</taxon>
    </lineage>
</organism>
<accession>A0A517PY84</accession>
<dbReference type="EMBL" id="CP036266">
    <property type="protein sequence ID" value="QDT24348.1"/>
    <property type="molecule type" value="Genomic_DNA"/>
</dbReference>
<feature type="domain" description="Rho termination factor-like N-terminal" evidence="1">
    <location>
        <begin position="228"/>
        <end position="269"/>
    </location>
</feature>
<dbReference type="AlphaFoldDB" id="A0A517PY84"/>
<dbReference type="Gene3D" id="1.10.720.10">
    <property type="match status" value="1"/>
</dbReference>
<reference evidence="2 3" key="1">
    <citation type="submission" date="2019-02" db="EMBL/GenBank/DDBJ databases">
        <title>Deep-cultivation of Planctomycetes and their phenomic and genomic characterization uncovers novel biology.</title>
        <authorList>
            <person name="Wiegand S."/>
            <person name="Jogler M."/>
            <person name="Boedeker C."/>
            <person name="Pinto D."/>
            <person name="Vollmers J."/>
            <person name="Rivas-Marin E."/>
            <person name="Kohn T."/>
            <person name="Peeters S.H."/>
            <person name="Heuer A."/>
            <person name="Rast P."/>
            <person name="Oberbeckmann S."/>
            <person name="Bunk B."/>
            <person name="Jeske O."/>
            <person name="Meyerdierks A."/>
            <person name="Storesund J.E."/>
            <person name="Kallscheuer N."/>
            <person name="Luecker S."/>
            <person name="Lage O.M."/>
            <person name="Pohl T."/>
            <person name="Merkel B.J."/>
            <person name="Hornburger P."/>
            <person name="Mueller R.-W."/>
            <person name="Bruemmer F."/>
            <person name="Labrenz M."/>
            <person name="Spormann A.M."/>
            <person name="Op den Camp H."/>
            <person name="Overmann J."/>
            <person name="Amann R."/>
            <person name="Jetten M.S.M."/>
            <person name="Mascher T."/>
            <person name="Medema M.H."/>
            <person name="Devos D.P."/>
            <person name="Kaster A.-K."/>
            <person name="Ovreas L."/>
            <person name="Rohde M."/>
            <person name="Galperin M.Y."/>
            <person name="Jogler C."/>
        </authorList>
    </citation>
    <scope>NUCLEOTIDE SEQUENCE [LARGE SCALE GENOMIC DNA]</scope>
    <source>
        <strain evidence="2 3">HG66A1</strain>
    </source>
</reference>